<evidence type="ECO:0000313" key="1">
    <source>
        <dbReference type="EMBL" id="GGC37635.1"/>
    </source>
</evidence>
<protein>
    <submittedName>
        <fullName evidence="1">Uncharacterized protein</fullName>
    </submittedName>
</protein>
<keyword evidence="2" id="KW-1185">Reference proteome</keyword>
<dbReference type="RefSeq" id="WP_188427053.1">
    <property type="nucleotide sequence ID" value="NZ_BMCH01000006.1"/>
</dbReference>
<sequence length="171" mass="17962">MTWRPSANILRPLTGANVSACPSVRSALVWPPSALNGGGDYSIDFDGILAPGEYIVSFVFDAGNAADQAWTSLFGTIATVWLRWKTSGMSVVTVCALTSHGNTHQVEANIMVSPRASLFPVSLPTAPETPALPLSNATMDAWLGHLPTDPAGLTQGWFNNGGIPTRLGNLG</sequence>
<dbReference type="Proteomes" id="UP000637769">
    <property type="component" value="Unassembled WGS sequence"/>
</dbReference>
<dbReference type="EMBL" id="BMCH01000006">
    <property type="protein sequence ID" value="GGC37635.1"/>
    <property type="molecule type" value="Genomic_DNA"/>
</dbReference>
<organism evidence="1 2">
    <name type="scientific">Asaia siamensis</name>
    <dbReference type="NCBI Taxonomy" id="110479"/>
    <lineage>
        <taxon>Bacteria</taxon>
        <taxon>Pseudomonadati</taxon>
        <taxon>Pseudomonadota</taxon>
        <taxon>Alphaproteobacteria</taxon>
        <taxon>Acetobacterales</taxon>
        <taxon>Acetobacteraceae</taxon>
        <taxon>Asaia</taxon>
    </lineage>
</organism>
<proteinExistence type="predicted"/>
<reference evidence="2" key="1">
    <citation type="journal article" date="2019" name="Int. J. Syst. Evol. Microbiol.">
        <title>The Global Catalogue of Microorganisms (GCM) 10K type strain sequencing project: providing services to taxonomists for standard genome sequencing and annotation.</title>
        <authorList>
            <consortium name="The Broad Institute Genomics Platform"/>
            <consortium name="The Broad Institute Genome Sequencing Center for Infectious Disease"/>
            <person name="Wu L."/>
            <person name="Ma J."/>
        </authorList>
    </citation>
    <scope>NUCLEOTIDE SEQUENCE [LARGE SCALE GENOMIC DNA]</scope>
    <source>
        <strain evidence="2">CCM 7132</strain>
    </source>
</reference>
<comment type="caution">
    <text evidence="1">The sequence shown here is derived from an EMBL/GenBank/DDBJ whole genome shotgun (WGS) entry which is preliminary data.</text>
</comment>
<accession>A0ABQ1MBB0</accession>
<evidence type="ECO:0000313" key="2">
    <source>
        <dbReference type="Proteomes" id="UP000637769"/>
    </source>
</evidence>
<gene>
    <name evidence="1" type="ORF">GCM10007207_23950</name>
</gene>
<name>A0ABQ1MBB0_9PROT</name>